<evidence type="ECO:0000256" key="7">
    <source>
        <dbReference type="ARBA" id="ARBA00022833"/>
    </source>
</evidence>
<dbReference type="SUPFAM" id="SSF47769">
    <property type="entry name" value="SAM/Pointed domain"/>
    <property type="match status" value="1"/>
</dbReference>
<dbReference type="GO" id="GO:0006325">
    <property type="term" value="P:chromatin organization"/>
    <property type="evidence" value="ECO:0007669"/>
    <property type="project" value="UniProtKB-KW"/>
</dbReference>
<name>A0A9P0GAG0_9CUCU</name>
<feature type="compositionally biased region" description="Basic and acidic residues" evidence="12">
    <location>
        <begin position="224"/>
        <end position="240"/>
    </location>
</feature>
<evidence type="ECO:0000256" key="10">
    <source>
        <dbReference type="ARBA" id="ARBA00023242"/>
    </source>
</evidence>
<sequence>MTSVKNRERILEAIDQLRRRKARPDIQRICNYLFRRFAINSSEARTDLEWCVDNNFVLKVEYKGSISYRNAAKKYAQMRQRNPEQRKPLSNQGSYVSDSAYKTNRQFNELLTNAFGELIVEEPDYLEIGVPSTEIINNILAKDSVRYTKKYISILLEKEVEAGGLIKMENGNYLMGPSKDEDNGKEKITEWKREIDVIQTNVNRDQSQSNNRNNGNHFILQSKVKKDSESEVKREIKNDNYEVMDSSTNSADEKKSDGSLRIGGRRKRAKKVFDPSDNHIPKKRGRPIGSLNRSTIEKQLARLNNDDSRENRPESRTSSNGRDQGGVCSVCHQQNRKGPNDRMVLCRECSNKAHIGCLNGEDMMLKMYPDNTWQCPYCKSCVVCFETSDAGNLTVCSVCADGYHATCHHPRIPEKMRNGQKWLCINCQMPDELKLNAIQSNIGNAYSHKSSLDTNDNSSSNSGNSSPSYISPSTSPTPPQLSPQTVLRSESPDGDGQSDSQSVKEEDEDDNIDPSIPDATHWSADEVYRYFYQYFPEEAKIFKEQEIDGRSLLLLKRMDVLTNLNLRLGPALKIYRHVVKLQVRRDDPKLYWL</sequence>
<protein>
    <submittedName>
        <fullName evidence="15">Uncharacterized protein</fullName>
    </submittedName>
</protein>
<dbReference type="EMBL" id="OV651825">
    <property type="protein sequence ID" value="CAH1102770.1"/>
    <property type="molecule type" value="Genomic_DNA"/>
</dbReference>
<dbReference type="InterPro" id="IPR011011">
    <property type="entry name" value="Znf_FYVE_PHD"/>
</dbReference>
<evidence type="ECO:0000256" key="9">
    <source>
        <dbReference type="ARBA" id="ARBA00022853"/>
    </source>
</evidence>
<dbReference type="Gene3D" id="1.10.150.50">
    <property type="entry name" value="Transcription Factor, Ets-1"/>
    <property type="match status" value="1"/>
</dbReference>
<dbReference type="GO" id="GO:0005634">
    <property type="term" value="C:nucleus"/>
    <property type="evidence" value="ECO:0007669"/>
    <property type="project" value="UniProtKB-SubCell"/>
</dbReference>
<dbReference type="InterPro" id="IPR013761">
    <property type="entry name" value="SAM/pointed_sf"/>
</dbReference>
<evidence type="ECO:0000256" key="1">
    <source>
        <dbReference type="ARBA" id="ARBA00004123"/>
    </source>
</evidence>
<dbReference type="PANTHER" id="PTHR12247:SF139">
    <property type="entry name" value="ATHERIN-RELATED"/>
    <property type="match status" value="1"/>
</dbReference>
<feature type="compositionally biased region" description="Basic and acidic residues" evidence="12">
    <location>
        <begin position="295"/>
        <end position="315"/>
    </location>
</feature>
<evidence type="ECO:0000256" key="12">
    <source>
        <dbReference type="SAM" id="MobiDB-lite"/>
    </source>
</evidence>
<feature type="compositionally biased region" description="Basic and acidic residues" evidence="12">
    <location>
        <begin position="271"/>
        <end position="280"/>
    </location>
</feature>
<gene>
    <name evidence="15" type="ORF">PSYICH_LOCUS3967</name>
</gene>
<dbReference type="GO" id="GO:0042393">
    <property type="term" value="F:histone binding"/>
    <property type="evidence" value="ECO:0007669"/>
    <property type="project" value="TreeGrafter"/>
</dbReference>
<evidence type="ECO:0000259" key="13">
    <source>
        <dbReference type="PROSITE" id="PS50016"/>
    </source>
</evidence>
<evidence type="ECO:0000259" key="14">
    <source>
        <dbReference type="PROSITE" id="PS52014"/>
    </source>
</evidence>
<dbReference type="AlphaFoldDB" id="A0A9P0GAG0"/>
<feature type="compositionally biased region" description="Low complexity" evidence="12">
    <location>
        <begin position="201"/>
        <end position="216"/>
    </location>
</feature>
<dbReference type="OrthoDB" id="10004495at2759"/>
<dbReference type="InterPro" id="IPR019787">
    <property type="entry name" value="Znf_PHD-finger"/>
</dbReference>
<feature type="domain" description="PHD-type" evidence="13">
    <location>
        <begin position="325"/>
        <end position="381"/>
    </location>
</feature>
<keyword evidence="10" id="KW-0539">Nucleus</keyword>
<proteinExistence type="predicted"/>
<dbReference type="Pfam" id="PF21524">
    <property type="entry name" value="SAMD1_WH"/>
    <property type="match status" value="1"/>
</dbReference>
<dbReference type="Pfam" id="PF00628">
    <property type="entry name" value="PHD"/>
    <property type="match status" value="2"/>
</dbReference>
<keyword evidence="4" id="KW-0597">Phosphoprotein</keyword>
<dbReference type="GO" id="GO:0008270">
    <property type="term" value="F:zinc ion binding"/>
    <property type="evidence" value="ECO:0007669"/>
    <property type="project" value="UniProtKB-KW"/>
</dbReference>
<keyword evidence="7" id="KW-0862">Zinc</keyword>
<reference evidence="15" key="1">
    <citation type="submission" date="2022-01" db="EMBL/GenBank/DDBJ databases">
        <authorList>
            <person name="King R."/>
        </authorList>
    </citation>
    <scope>NUCLEOTIDE SEQUENCE</scope>
</reference>
<dbReference type="InterPro" id="IPR001965">
    <property type="entry name" value="Znf_PHD"/>
</dbReference>
<keyword evidence="9" id="KW-0156">Chromatin regulator</keyword>
<dbReference type="PANTHER" id="PTHR12247">
    <property type="entry name" value="POLYCOMB GROUP PROTEIN"/>
    <property type="match status" value="1"/>
</dbReference>
<evidence type="ECO:0000313" key="15">
    <source>
        <dbReference type="EMBL" id="CAH1102770.1"/>
    </source>
</evidence>
<feature type="region of interest" description="Disordered" evidence="12">
    <location>
        <begin position="201"/>
        <end position="325"/>
    </location>
</feature>
<evidence type="ECO:0000256" key="3">
    <source>
        <dbReference type="ARBA" id="ARBA00022499"/>
    </source>
</evidence>
<keyword evidence="5" id="KW-0479">Metal-binding</keyword>
<comment type="subcellular location">
    <subcellularLocation>
        <location evidence="1">Nucleus</location>
    </subcellularLocation>
</comment>
<keyword evidence="3" id="KW-1017">Isopeptide bond</keyword>
<feature type="domain" description="SAMD1-like winged helix (WH)" evidence="14">
    <location>
        <begin position="1"/>
        <end position="74"/>
    </location>
</feature>
<keyword evidence="8" id="KW-0832">Ubl conjugation</keyword>
<feature type="compositionally biased region" description="Low complexity" evidence="12">
    <location>
        <begin position="452"/>
        <end position="474"/>
    </location>
</feature>
<dbReference type="CDD" id="cd09583">
    <property type="entry name" value="SAM_Atherin-like"/>
    <property type="match status" value="1"/>
</dbReference>
<feature type="domain" description="PHD-type" evidence="13">
    <location>
        <begin position="378"/>
        <end position="430"/>
    </location>
</feature>
<dbReference type="InterPro" id="IPR050548">
    <property type="entry name" value="PcG_chromatin_remod_factors"/>
</dbReference>
<dbReference type="Proteomes" id="UP001153636">
    <property type="component" value="Chromosome 13"/>
</dbReference>
<dbReference type="Gene3D" id="3.30.40.10">
    <property type="entry name" value="Zinc/RING finger domain, C3HC4 (zinc finger)"/>
    <property type="match status" value="2"/>
</dbReference>
<dbReference type="PROSITE" id="PS50016">
    <property type="entry name" value="ZF_PHD_2"/>
    <property type="match status" value="2"/>
</dbReference>
<evidence type="ECO:0000256" key="4">
    <source>
        <dbReference type="ARBA" id="ARBA00022553"/>
    </source>
</evidence>
<evidence type="ECO:0000256" key="8">
    <source>
        <dbReference type="ARBA" id="ARBA00022843"/>
    </source>
</evidence>
<evidence type="ECO:0000256" key="5">
    <source>
        <dbReference type="ARBA" id="ARBA00022723"/>
    </source>
</evidence>
<dbReference type="GO" id="GO:0045892">
    <property type="term" value="P:negative regulation of DNA-templated transcription"/>
    <property type="evidence" value="ECO:0007669"/>
    <property type="project" value="TreeGrafter"/>
</dbReference>
<dbReference type="InterPro" id="IPR013083">
    <property type="entry name" value="Znf_RING/FYVE/PHD"/>
</dbReference>
<keyword evidence="6 11" id="KW-0863">Zinc-finger</keyword>
<dbReference type="PROSITE" id="PS52014">
    <property type="entry name" value="SAMD1_WH"/>
    <property type="match status" value="1"/>
</dbReference>
<evidence type="ECO:0000256" key="2">
    <source>
        <dbReference type="ARBA" id="ARBA00022491"/>
    </source>
</evidence>
<organism evidence="15 16">
    <name type="scientific">Psylliodes chrysocephalus</name>
    <dbReference type="NCBI Taxonomy" id="3402493"/>
    <lineage>
        <taxon>Eukaryota</taxon>
        <taxon>Metazoa</taxon>
        <taxon>Ecdysozoa</taxon>
        <taxon>Arthropoda</taxon>
        <taxon>Hexapoda</taxon>
        <taxon>Insecta</taxon>
        <taxon>Pterygota</taxon>
        <taxon>Neoptera</taxon>
        <taxon>Endopterygota</taxon>
        <taxon>Coleoptera</taxon>
        <taxon>Polyphaga</taxon>
        <taxon>Cucujiformia</taxon>
        <taxon>Chrysomeloidea</taxon>
        <taxon>Chrysomelidae</taxon>
        <taxon>Galerucinae</taxon>
        <taxon>Alticini</taxon>
        <taxon>Psylliodes</taxon>
    </lineage>
</organism>
<feature type="region of interest" description="Disordered" evidence="12">
    <location>
        <begin position="448"/>
        <end position="519"/>
    </location>
</feature>
<dbReference type="GO" id="GO:0003682">
    <property type="term" value="F:chromatin binding"/>
    <property type="evidence" value="ECO:0007669"/>
    <property type="project" value="TreeGrafter"/>
</dbReference>
<evidence type="ECO:0000256" key="11">
    <source>
        <dbReference type="PROSITE-ProRule" id="PRU00146"/>
    </source>
</evidence>
<evidence type="ECO:0000256" key="6">
    <source>
        <dbReference type="ARBA" id="ARBA00022771"/>
    </source>
</evidence>
<keyword evidence="16" id="KW-1185">Reference proteome</keyword>
<dbReference type="GO" id="GO:0003677">
    <property type="term" value="F:DNA binding"/>
    <property type="evidence" value="ECO:0007669"/>
    <property type="project" value="InterPro"/>
</dbReference>
<accession>A0A9P0GAG0</accession>
<dbReference type="SMART" id="SM00249">
    <property type="entry name" value="PHD"/>
    <property type="match status" value="2"/>
</dbReference>
<dbReference type="InterPro" id="IPR048589">
    <property type="entry name" value="SAMD1-like_WH"/>
</dbReference>
<keyword evidence="2" id="KW-0678">Repressor</keyword>
<dbReference type="SUPFAM" id="SSF57903">
    <property type="entry name" value="FYVE/PHD zinc finger"/>
    <property type="match status" value="2"/>
</dbReference>
<evidence type="ECO:0000313" key="16">
    <source>
        <dbReference type="Proteomes" id="UP001153636"/>
    </source>
</evidence>